<evidence type="ECO:0000259" key="12">
    <source>
        <dbReference type="Pfam" id="PF11597"/>
    </source>
</evidence>
<comment type="caution">
    <text evidence="14">The sequence shown here is derived from an EMBL/GenBank/DDBJ whole genome shotgun (WGS) entry which is preliminary data.</text>
</comment>
<feature type="domain" description="MID" evidence="13">
    <location>
        <begin position="1167"/>
        <end position="1403"/>
    </location>
</feature>
<dbReference type="InterPro" id="IPR021643">
    <property type="entry name" value="Mediator_Med13_N"/>
</dbReference>
<feature type="domain" description="Mediator complex subunit Med13 C-terminal" evidence="11">
    <location>
        <begin position="1560"/>
        <end position="1959"/>
    </location>
</feature>
<evidence type="ECO:0000256" key="3">
    <source>
        <dbReference type="ARBA" id="ARBA00019618"/>
    </source>
</evidence>
<dbReference type="Proteomes" id="UP001420932">
    <property type="component" value="Unassembled WGS sequence"/>
</dbReference>
<feature type="region of interest" description="Disordered" evidence="10">
    <location>
        <begin position="1048"/>
        <end position="1096"/>
    </location>
</feature>
<feature type="compositionally biased region" description="Polar residues" evidence="10">
    <location>
        <begin position="446"/>
        <end position="463"/>
    </location>
</feature>
<evidence type="ECO:0000256" key="1">
    <source>
        <dbReference type="ARBA" id="ARBA00004123"/>
    </source>
</evidence>
<comment type="subcellular location">
    <subcellularLocation>
        <location evidence="1 9">Nucleus</location>
    </subcellularLocation>
</comment>
<comment type="function">
    <text evidence="9">Component of the Mediator complex, a coactivator involved in regulated transcription of nearly all RNA polymerase II-dependent genes. Mediator functions as a bridge to convey information from gene-specific regulatory proteins to the basal RNA polymerase II transcription machinery. Mediator is recruited to promoters by direct interactions with regulatory proteins and serves as a scaffold for the assembly of a functional preinitiation complex with RNA polymerase II and the general transcription factors.</text>
</comment>
<evidence type="ECO:0000256" key="5">
    <source>
        <dbReference type="ARBA" id="ARBA00023015"/>
    </source>
</evidence>
<evidence type="ECO:0000256" key="4">
    <source>
        <dbReference type="ARBA" id="ARBA00022491"/>
    </source>
</evidence>
<dbReference type="Pfam" id="PF11597">
    <property type="entry name" value="Med13_N"/>
    <property type="match status" value="1"/>
</dbReference>
<gene>
    <name evidence="14" type="ORF">Syun_018735</name>
</gene>
<accession>A0AAP0NW33</accession>
<evidence type="ECO:0000256" key="8">
    <source>
        <dbReference type="ARBA" id="ARBA00023242"/>
    </source>
</evidence>
<dbReference type="Pfam" id="PF06333">
    <property type="entry name" value="Med13_C"/>
    <property type="match status" value="1"/>
</dbReference>
<dbReference type="GO" id="GO:0003713">
    <property type="term" value="F:transcription coactivator activity"/>
    <property type="evidence" value="ECO:0007669"/>
    <property type="project" value="TreeGrafter"/>
</dbReference>
<dbReference type="PANTHER" id="PTHR48249">
    <property type="entry name" value="MEDIATOR OF RNA POLYMERASE II TRANSCRIPTION SUBUNIT 13"/>
    <property type="match status" value="1"/>
</dbReference>
<evidence type="ECO:0000256" key="7">
    <source>
        <dbReference type="ARBA" id="ARBA00023163"/>
    </source>
</evidence>
<evidence type="ECO:0000313" key="14">
    <source>
        <dbReference type="EMBL" id="KAK9121118.1"/>
    </source>
</evidence>
<evidence type="ECO:0000259" key="13">
    <source>
        <dbReference type="Pfam" id="PF18296"/>
    </source>
</evidence>
<dbReference type="GO" id="GO:0045944">
    <property type="term" value="P:positive regulation of transcription by RNA polymerase II"/>
    <property type="evidence" value="ECO:0007669"/>
    <property type="project" value="TreeGrafter"/>
</dbReference>
<dbReference type="GO" id="GO:0016592">
    <property type="term" value="C:mediator complex"/>
    <property type="evidence" value="ECO:0007669"/>
    <property type="project" value="InterPro"/>
</dbReference>
<dbReference type="InterPro" id="IPR041285">
    <property type="entry name" value="MID_MedPIWI"/>
</dbReference>
<dbReference type="EMBL" id="JBBNAF010000008">
    <property type="protein sequence ID" value="KAK9121118.1"/>
    <property type="molecule type" value="Genomic_DNA"/>
</dbReference>
<keyword evidence="4 9" id="KW-0678">Repressor</keyword>
<dbReference type="PANTHER" id="PTHR48249:SF3">
    <property type="entry name" value="MEDIATOR OF RNA POLYMERASE II TRANSCRIPTION SUBUNIT 13"/>
    <property type="match status" value="1"/>
</dbReference>
<sequence length="1983" mass="214023">MWTNVFKIGGLSQISWFQFLPSESDIDSHLEKNVKGQEKDAATFLVLSSHLQLQKEGFLSTWSNSFVGPWDPSQGMHNPDEKIKLWLFLPGRRSSVVETAQAVVSRLRVVGSGLWVAPGDSEEVAAALSQALRNRIERALREISYIRFGDVFTRCHPCPRSEKVFRKLQPTIEFIFAANEEAIFVHAIIAAKHVRSLTSEDVEKVLRRRSSNKFGERLPVIVAPHGMRGRVTGCCPSDLVKQVYFSSNKDKASNGFSIPFSVAQGSGCQVRGQNCCVEVTLGCSGIWANKATQSSSNFSRDLPKNYLAESPTKMLDGGDQKSGPAESFQVFERTFICPAEAVLVPVVHTAFARFSQKSLWLQNWAGTSLFGSWFFTNCLGFGSAGNTQAADGTWSNGNGIQSQHAYNSSSNSNSSSIASVSSTSSESDCRMASEAGDLEADADSFTGRQSGLSSNDQFGNDGQVSKRPRVGTTESCGGAGTVINTNPEAYKTECNSIEVDNTATAGVAIDRFGSYWDWDDEDREEGLDIQILLSEFGDFGDFFESDVLQFGEPPGTAESQALVPASECVDVSSSPCTGMMDVTDHMLLPVLELPSIDNFNAPPPPPLVMDESHKKQELVKDTASCPGSQCSALSTGELDHLSKTEAMLTFALEYRAVETPASELSSSIFKSPYVPVSRRVDGPHSVTSAYVYSATPPYYGLNVSVEKVSVVTSPGSHDSSSNLPSKMYYIHVKCKKRQRDGKLLASANNMMPCDELTPSSSISGFNSTSAPKSAQKRKTESNIGAGNFLLSTKTVVATEIASMVFQVSMCRARHMLLSSSNSVLIGPSRLTTSMVLDPLSGDQATMHDKTSGRFEVKKKESIPVRIAGDVDGGMLDGPLSAPIGVWRSVGVSKGAKPMSSLSFDNNLSFHHSSFLEENKISYGQRQPLEEFLDGMAFLVQQATSFVDVALDIDSGDGPYGWLALQEQCSRGFSCGPSATHAGCGGLLSACHSLDIAGVQLQDPLSASVHSSSMITLLHSDIKVALKSAFGNLDGPLSVTDYCKGRNSSGDVAGATDPYSIESSMDETKDPPFAVSMAVGEPNSPTQTSGSSTGIKDGLRVDEASQKRLNQDLSSSETEHNCSRLRPTLFVLPLPALLVGYQDDWLKTSASSLQLWEKAPFEPYAQPKPMNYCVICPNIDFLTSAAGDFFQLLGTVYEACKLGTHTPQNMGGQVEMSSGKLASSGFVLVECPQSMKIESGNASIIGSISDYLLALSNEWELKNYLKSLSNVIKALRLGPSSMTNQKEGNCGPGMVVYVVCPFPDPIAVLHTVIESSTALGSMVLSSEKERRSILHAQVGKALSGSTAVDEASISNILTLSGFNISKLVLQIVPVEAILRVTGPTLTELVLLKEIAFTVYNKARRVSRISYNDATQSSTISGRPQSTLMHLSSNIPGMWKDCVTPRITGSLSREGELDAGMRPPWDNSWLTSRSGGLSSDFGRPGDNLFQEDIHYLFEPLFILAEPGSVELGVSPLMLGNATSESLKQSVDESSSGGFMQSSTSGSSDIGVNSMIDGETDGFGSGLAKAPSLHCCYGWTEDWRWLVCIWTDSRGELLDSHIFPFGGISSRQDTKGLQCLFVQVLQQGCQIISSSSADIGAIKPRDIVITRIGCFFELERQEWQKAISFIGGSDVKKWNLQLRRAAPDGISASSNGNSLHQQEMSLIQERNLPSSPSSSLYSPQPKGSGFIKGGLGQTNSRKQLMGGQQIVDGSRSMFQWVQSISLVGVSVDHSLHLNLPADSAFPGGGTLGSSSTGSSNYVEGFSAVKSLGSMPASYILIPSPSMRFLPPTPLQLPTCLTSESPPLAHLLHSKGSAIPLSTGFVVSKAVPSVMKDHRSSVKERPSIISVSLVDYYGGSNIIQEKIARGKQSRNLSLDVRDHEIETHLILEALAAELHALSWMTVSPAFLDRRTLLPFHCDMILRLRRLLHFADMELSQQRHNAQS</sequence>
<feature type="region of interest" description="Disordered" evidence="10">
    <location>
        <begin position="443"/>
        <end position="481"/>
    </location>
</feature>
<keyword evidence="15" id="KW-1185">Reference proteome</keyword>
<evidence type="ECO:0000256" key="10">
    <source>
        <dbReference type="SAM" id="MobiDB-lite"/>
    </source>
</evidence>
<feature type="region of interest" description="Disordered" evidence="10">
    <location>
        <begin position="401"/>
        <end position="421"/>
    </location>
</feature>
<dbReference type="InterPro" id="IPR051139">
    <property type="entry name" value="Mediator_complx_sub13"/>
</dbReference>
<feature type="compositionally biased region" description="Low complexity" evidence="10">
    <location>
        <begin position="407"/>
        <end position="421"/>
    </location>
</feature>
<reference evidence="14 15" key="1">
    <citation type="submission" date="2024-01" db="EMBL/GenBank/DDBJ databases">
        <title>Genome assemblies of Stephania.</title>
        <authorList>
            <person name="Yang L."/>
        </authorList>
    </citation>
    <scope>NUCLEOTIDE SEQUENCE [LARGE SCALE GENOMIC DNA]</scope>
    <source>
        <strain evidence="14">YNDBR</strain>
        <tissue evidence="14">Leaf</tissue>
    </source>
</reference>
<name>A0AAP0NW33_9MAGN</name>
<keyword evidence="7 9" id="KW-0804">Transcription</keyword>
<keyword evidence="6 9" id="KW-0010">Activator</keyword>
<feature type="domain" description="Mediator complex subunit Med13 N-terminal" evidence="12">
    <location>
        <begin position="2"/>
        <end position="344"/>
    </location>
</feature>
<dbReference type="InterPro" id="IPR009401">
    <property type="entry name" value="Med13_C"/>
</dbReference>
<comment type="subunit">
    <text evidence="9">Component of the Mediator complex.</text>
</comment>
<dbReference type="Pfam" id="PF18296">
    <property type="entry name" value="MID_MedPIWI"/>
    <property type="match status" value="1"/>
</dbReference>
<organism evidence="14 15">
    <name type="scientific">Stephania yunnanensis</name>
    <dbReference type="NCBI Taxonomy" id="152371"/>
    <lineage>
        <taxon>Eukaryota</taxon>
        <taxon>Viridiplantae</taxon>
        <taxon>Streptophyta</taxon>
        <taxon>Embryophyta</taxon>
        <taxon>Tracheophyta</taxon>
        <taxon>Spermatophyta</taxon>
        <taxon>Magnoliopsida</taxon>
        <taxon>Ranunculales</taxon>
        <taxon>Menispermaceae</taxon>
        <taxon>Menispermoideae</taxon>
        <taxon>Cissampelideae</taxon>
        <taxon>Stephania</taxon>
    </lineage>
</organism>
<keyword evidence="5 9" id="KW-0805">Transcription regulation</keyword>
<evidence type="ECO:0000313" key="15">
    <source>
        <dbReference type="Proteomes" id="UP001420932"/>
    </source>
</evidence>
<protein>
    <recommendedName>
        <fullName evidence="3 9">Mediator of RNA polymerase II transcription subunit 13</fullName>
    </recommendedName>
</protein>
<evidence type="ECO:0000256" key="9">
    <source>
        <dbReference type="RuleBase" id="RU364134"/>
    </source>
</evidence>
<feature type="compositionally biased region" description="Polar residues" evidence="10">
    <location>
        <begin position="1082"/>
        <end position="1093"/>
    </location>
</feature>
<evidence type="ECO:0000259" key="11">
    <source>
        <dbReference type="Pfam" id="PF06333"/>
    </source>
</evidence>
<comment type="similarity">
    <text evidence="2 9">Belongs to the Mediator complex subunit 13 family.</text>
</comment>
<evidence type="ECO:0000256" key="2">
    <source>
        <dbReference type="ARBA" id="ARBA00009354"/>
    </source>
</evidence>
<proteinExistence type="inferred from homology"/>
<evidence type="ECO:0000256" key="6">
    <source>
        <dbReference type="ARBA" id="ARBA00023159"/>
    </source>
</evidence>
<keyword evidence="8 9" id="KW-0539">Nucleus</keyword>